<protein>
    <recommendedName>
        <fullName evidence="3">Putative zinc-finger domain-containing protein</fullName>
    </recommendedName>
</protein>
<evidence type="ECO:0000256" key="1">
    <source>
        <dbReference type="ARBA" id="ARBA00023015"/>
    </source>
</evidence>
<accession>A0ABP6LP55</accession>
<reference evidence="5" key="1">
    <citation type="journal article" date="2019" name="Int. J. Syst. Evol. Microbiol.">
        <title>The Global Catalogue of Microorganisms (GCM) 10K type strain sequencing project: providing services to taxonomists for standard genome sequencing and annotation.</title>
        <authorList>
            <consortium name="The Broad Institute Genomics Platform"/>
            <consortium name="The Broad Institute Genome Sequencing Center for Infectious Disease"/>
            <person name="Wu L."/>
            <person name="Ma J."/>
        </authorList>
    </citation>
    <scope>NUCLEOTIDE SEQUENCE [LARGE SCALE GENOMIC DNA]</scope>
    <source>
        <strain evidence="5">JCM 14234</strain>
    </source>
</reference>
<dbReference type="Pfam" id="PF13490">
    <property type="entry name" value="zf-HC2"/>
    <property type="match status" value="1"/>
</dbReference>
<evidence type="ECO:0000259" key="3">
    <source>
        <dbReference type="Pfam" id="PF13490"/>
    </source>
</evidence>
<proteinExistence type="predicted"/>
<feature type="domain" description="Putative zinc-finger" evidence="3">
    <location>
        <begin position="43"/>
        <end position="71"/>
    </location>
</feature>
<dbReference type="InterPro" id="IPR041916">
    <property type="entry name" value="Anti_sigma_zinc_sf"/>
</dbReference>
<evidence type="ECO:0000313" key="4">
    <source>
        <dbReference type="EMBL" id="GAA3048125.1"/>
    </source>
</evidence>
<keyword evidence="5" id="KW-1185">Reference proteome</keyword>
<organism evidence="4 5">
    <name type="scientific">Gordonia defluvii</name>
    <dbReference type="NCBI Taxonomy" id="283718"/>
    <lineage>
        <taxon>Bacteria</taxon>
        <taxon>Bacillati</taxon>
        <taxon>Actinomycetota</taxon>
        <taxon>Actinomycetes</taxon>
        <taxon>Mycobacteriales</taxon>
        <taxon>Gordoniaceae</taxon>
        <taxon>Gordonia</taxon>
    </lineage>
</organism>
<dbReference type="InterPro" id="IPR027383">
    <property type="entry name" value="Znf_put"/>
</dbReference>
<sequence>MVNFLDPGRWTPTSALLRPNTDYRAPGTLGGRPFASTEHLSPEAVAAYVDGELGGTAVSRADAHLNLCATCLGAVESQGAARAVLRESGSAITAPLDLLGQLSRIPTREFDVNQVAARVEESSRPRGFFRRGR</sequence>
<keyword evidence="2" id="KW-0804">Transcription</keyword>
<name>A0ABP6LP55_9ACTN</name>
<keyword evidence="1" id="KW-0805">Transcription regulation</keyword>
<dbReference type="EMBL" id="BAAAVS010000059">
    <property type="protein sequence ID" value="GAA3048125.1"/>
    <property type="molecule type" value="Genomic_DNA"/>
</dbReference>
<dbReference type="Proteomes" id="UP001501035">
    <property type="component" value="Unassembled WGS sequence"/>
</dbReference>
<evidence type="ECO:0000256" key="2">
    <source>
        <dbReference type="ARBA" id="ARBA00023163"/>
    </source>
</evidence>
<evidence type="ECO:0000313" key="5">
    <source>
        <dbReference type="Proteomes" id="UP001501035"/>
    </source>
</evidence>
<gene>
    <name evidence="4" type="ORF">GCM10010528_29180</name>
</gene>
<dbReference type="Gene3D" id="1.10.10.1320">
    <property type="entry name" value="Anti-sigma factor, zinc-finger domain"/>
    <property type="match status" value="1"/>
</dbReference>
<comment type="caution">
    <text evidence="4">The sequence shown here is derived from an EMBL/GenBank/DDBJ whole genome shotgun (WGS) entry which is preliminary data.</text>
</comment>